<proteinExistence type="predicted"/>
<dbReference type="EMBL" id="CP143806">
    <property type="protein sequence ID" value="WVO19488.1"/>
    <property type="molecule type" value="Genomic_DNA"/>
</dbReference>
<evidence type="ECO:0000313" key="1">
    <source>
        <dbReference type="EMBL" id="WVO19488.1"/>
    </source>
</evidence>
<organism evidence="1 2">
    <name type="scientific">Cryptococcus decagattii</name>
    <dbReference type="NCBI Taxonomy" id="1859122"/>
    <lineage>
        <taxon>Eukaryota</taxon>
        <taxon>Fungi</taxon>
        <taxon>Dikarya</taxon>
        <taxon>Basidiomycota</taxon>
        <taxon>Agaricomycotina</taxon>
        <taxon>Tremellomycetes</taxon>
        <taxon>Tremellales</taxon>
        <taxon>Cryptococcaceae</taxon>
        <taxon>Cryptococcus</taxon>
        <taxon>Cryptococcus gattii species complex</taxon>
    </lineage>
</organism>
<dbReference type="GeneID" id="89987550"/>
<name>A0ABZ2AQM8_9TREE</name>
<sequence>MQSLPSFTNSLPSFGRARLLVNSADDVVIVSAVRTALAKAKNGVKRSKVNPARDIAVGNVLPPGGGAKLARMAQLAYLVLHLLILSIGNIANETPAGTIDIGIGAGAESMSAHYGA</sequence>
<protein>
    <submittedName>
        <fullName evidence="1">Uncharacterized protein</fullName>
    </submittedName>
</protein>
<dbReference type="Proteomes" id="UP001432216">
    <property type="component" value="Chromosome 1"/>
</dbReference>
<keyword evidence="2" id="KW-1185">Reference proteome</keyword>
<dbReference type="RefSeq" id="XP_064718728.1">
    <property type="nucleotide sequence ID" value="XM_064862656.1"/>
</dbReference>
<reference evidence="1 2" key="1">
    <citation type="submission" date="2024-01" db="EMBL/GenBank/DDBJ databases">
        <title>Comparative genomics of Cryptococcus and Kwoniella reveals pathogenesis evolution and contrasting modes of karyotype evolution via chromosome fusion or intercentromeric recombination.</title>
        <authorList>
            <person name="Coelho M.A."/>
            <person name="David-Palma M."/>
            <person name="Shea T."/>
            <person name="Bowers K."/>
            <person name="McGinley-Smith S."/>
            <person name="Mohammad A.W."/>
            <person name="Gnirke A."/>
            <person name="Yurkov A.M."/>
            <person name="Nowrousian M."/>
            <person name="Sun S."/>
            <person name="Cuomo C.A."/>
            <person name="Heitman J."/>
        </authorList>
    </citation>
    <scope>NUCLEOTIDE SEQUENCE [LARGE SCALE GENOMIC DNA]</scope>
    <source>
        <strain evidence="1 2">7685027</strain>
    </source>
</reference>
<evidence type="ECO:0000313" key="2">
    <source>
        <dbReference type="Proteomes" id="UP001432216"/>
    </source>
</evidence>
<dbReference type="SUPFAM" id="SSF53901">
    <property type="entry name" value="Thiolase-like"/>
    <property type="match status" value="1"/>
</dbReference>
<accession>A0ABZ2AQM8</accession>
<gene>
    <name evidence="1" type="ORF">IAS62_000774</name>
</gene>
<dbReference type="InterPro" id="IPR016039">
    <property type="entry name" value="Thiolase-like"/>
</dbReference>
<dbReference type="Gene3D" id="3.40.47.10">
    <property type="match status" value="1"/>
</dbReference>